<organism evidence="2 3">
    <name type="scientific">Caenorhabditis briggsae</name>
    <dbReference type="NCBI Taxonomy" id="6238"/>
    <lineage>
        <taxon>Eukaryota</taxon>
        <taxon>Metazoa</taxon>
        <taxon>Ecdysozoa</taxon>
        <taxon>Nematoda</taxon>
        <taxon>Chromadorea</taxon>
        <taxon>Rhabditida</taxon>
        <taxon>Rhabditina</taxon>
        <taxon>Rhabditomorpha</taxon>
        <taxon>Rhabditoidea</taxon>
        <taxon>Rhabditidae</taxon>
        <taxon>Peloderinae</taxon>
        <taxon>Caenorhabditis</taxon>
    </lineage>
</organism>
<evidence type="ECO:0000313" key="3">
    <source>
        <dbReference type="Proteomes" id="UP000827892"/>
    </source>
</evidence>
<proteinExistence type="predicted"/>
<dbReference type="InterPro" id="IPR001810">
    <property type="entry name" value="F-box_dom"/>
</dbReference>
<dbReference type="Pfam" id="PF00646">
    <property type="entry name" value="F-box"/>
    <property type="match status" value="3"/>
</dbReference>
<feature type="domain" description="F-box" evidence="1">
    <location>
        <begin position="758"/>
        <end position="794"/>
    </location>
</feature>
<gene>
    <name evidence="2" type="ORF">L3Y34_002043</name>
</gene>
<dbReference type="AlphaFoldDB" id="A0AAE9DEV9"/>
<feature type="domain" description="F-box" evidence="1">
    <location>
        <begin position="49"/>
        <end position="89"/>
    </location>
</feature>
<accession>A0AAE9DEV9</accession>
<evidence type="ECO:0000259" key="1">
    <source>
        <dbReference type="Pfam" id="PF00646"/>
    </source>
</evidence>
<dbReference type="PANTHER" id="PTHR31006:SF0">
    <property type="entry name" value="F-BOX ASSOCIATED DOMAIN-CONTAINING PROTEIN-RELATED"/>
    <property type="match status" value="1"/>
</dbReference>
<dbReference type="PANTHER" id="PTHR31006">
    <property type="entry name" value="F-BOX DOMAIN-CONTAINING PROTEIN-RELATED-RELATED"/>
    <property type="match status" value="1"/>
</dbReference>
<name>A0AAE9DEV9_CAEBR</name>
<evidence type="ECO:0000313" key="2">
    <source>
        <dbReference type="EMBL" id="ULU02203.1"/>
    </source>
</evidence>
<sequence length="1118" mass="132049">MSSTSDGVQDEEEDFNNLDCLFENSGIKKRATKKEIDDLLTYIGGFEKWNNLNDDCRIQVLKLLEYEDRGRLGFCSKRDNLLVESTPLHVDTIQVEEGTLVNNVAVQIAFNSRKLLNLVFTKQGNDTHIGWTFFLDTRSSKSKSKIVILNSSDYRKEAVKFVERWMKQCNYELENLIVGMTDYPIETSQIKRLPRCKRLRIMGDRLDISEWWIQKVPEKLLSLELSPYDDTKLIFTKEFLNQPQVMESQIVRFYGFADFTDEQFLKTKAQLITFSPVSLTSDGINKYIKKFVNGNGSPNFERAVFRFSDVVEEGKILNGLEYRTWDKEFKREIGSFWNDFLRMLGGGRCFQIPSRVDPYESLTLHVDIGYMGIYKTGHRTMSEEIEPTIKLGELGDALNEIEKLSSKGRIRLLNSFISGFEKWDQLNEDCRLHVVQFLDYKSMCNLERCSKQDQKSVKDAPIQIFSVEIAELDDGSAENGQKVPDSVRVTLRFSFTAKNYELIFSQNGEYVERVCGVKRRREIIIVKSSDHYQEAVNFAERMIRKGQNRLEELRVYMKKYPFENSQMRSLPRCKTARLGVMNKVEMWWWLKWLPKDNLDVWISTFERDTFKLALSSEDLNCQQFRNAEQLRVSGRVDYTEEQFLNLKLKIGLFDSVGVTDEIFKQFIKNWINGTGCRLQRMHLGFMEDRKLDVILQGIEFREWDQDFKDEVSIKNVHFVMEFESICGIGELYQIYSKVDPYEKRFRLLKNFIREFEKWSQLNEDCRLHVVQFLDYKSMCKLEICSKQDQGTVKNAHVNIYKMSICDERKITEGIETEEFDNVAISFQFDSYMTRTYNLVFSPEGDGSKMQWLKYNHSKRGMDIHTLLIDSPNYHQKAIEFAENMIKKGKYELPQLMVDMKDYPMETSKMRPLSRCKTIRICGDDKNQLRWWFEWFPEKNLDIRMFSRFENQLFISSEELNWPKIQQAQKFKLCGRAYFTDEQFLNLKIRMAGFASVSVSDDVINRFLKNWINGTGYKFHQILLGSINDRKIDTILRGIELREWDEDFREEAGFFYSEFHRFCGRGQLYQISNRIHPYESLTLQITDFEEAELNIYHTGKRQTARNGEYYTEYYVPSYF</sequence>
<protein>
    <recommendedName>
        <fullName evidence="1">F-box domain-containing protein</fullName>
    </recommendedName>
</protein>
<reference evidence="2 3" key="1">
    <citation type="submission" date="2022-05" db="EMBL/GenBank/DDBJ databases">
        <title>Chromosome-level reference genomes for two strains of Caenorhabditis briggsae: an improved platform for comparative genomics.</title>
        <authorList>
            <person name="Stevens L."/>
            <person name="Andersen E.C."/>
        </authorList>
    </citation>
    <scope>NUCLEOTIDE SEQUENCE [LARGE SCALE GENOMIC DNA]</scope>
    <source>
        <strain evidence="2">QX1410_ONT</strain>
        <tissue evidence="2">Whole-organism</tissue>
    </source>
</reference>
<dbReference type="Proteomes" id="UP000827892">
    <property type="component" value="Chromosome III"/>
</dbReference>
<feature type="domain" description="F-box" evidence="1">
    <location>
        <begin position="423"/>
        <end position="459"/>
    </location>
</feature>
<dbReference type="EMBL" id="CP090893">
    <property type="protein sequence ID" value="ULU02203.1"/>
    <property type="molecule type" value="Genomic_DNA"/>
</dbReference>
<dbReference type="InterPro" id="IPR042317">
    <property type="entry name" value="She-1-like"/>
</dbReference>